<evidence type="ECO:0000313" key="9">
    <source>
        <dbReference type="Proteomes" id="UP000291020"/>
    </source>
</evidence>
<dbReference type="GO" id="GO:0035556">
    <property type="term" value="P:intracellular signal transduction"/>
    <property type="evidence" value="ECO:0007669"/>
    <property type="project" value="InterPro"/>
</dbReference>
<dbReference type="GO" id="GO:0045732">
    <property type="term" value="P:positive regulation of protein catabolic process"/>
    <property type="evidence" value="ECO:0007669"/>
    <property type="project" value="TreeGrafter"/>
</dbReference>
<dbReference type="FunFam" id="1.10.750.20:FF:000001">
    <property type="entry name" value="Ankyrin repeat and SOCS box containing 1"/>
    <property type="match status" value="1"/>
</dbReference>
<organism evidence="8 9">
    <name type="scientific">Gopherus agassizii</name>
    <name type="common">Agassiz's desert tortoise</name>
    <dbReference type="NCBI Taxonomy" id="38772"/>
    <lineage>
        <taxon>Eukaryota</taxon>
        <taxon>Metazoa</taxon>
        <taxon>Chordata</taxon>
        <taxon>Craniata</taxon>
        <taxon>Vertebrata</taxon>
        <taxon>Euteleostomi</taxon>
        <taxon>Archelosauria</taxon>
        <taxon>Testudinata</taxon>
        <taxon>Testudines</taxon>
        <taxon>Cryptodira</taxon>
        <taxon>Durocryptodira</taxon>
        <taxon>Testudinoidea</taxon>
        <taxon>Testudinidae</taxon>
        <taxon>Gopherus</taxon>
    </lineage>
</organism>
<dbReference type="Pfam" id="PF12796">
    <property type="entry name" value="Ank_2"/>
    <property type="match status" value="2"/>
</dbReference>
<name>A0A452I3I5_9SAUR</name>
<dbReference type="Gene3D" id="1.25.40.20">
    <property type="entry name" value="Ankyrin repeat-containing domain"/>
    <property type="match status" value="1"/>
</dbReference>
<dbReference type="InterPro" id="IPR036770">
    <property type="entry name" value="Ankyrin_rpt-contain_sf"/>
</dbReference>
<dbReference type="PROSITE" id="PS50297">
    <property type="entry name" value="ANK_REP_REGION"/>
    <property type="match status" value="2"/>
</dbReference>
<feature type="repeat" description="ANK" evidence="6">
    <location>
        <begin position="148"/>
        <end position="180"/>
    </location>
</feature>
<keyword evidence="3" id="KW-0677">Repeat</keyword>
<dbReference type="GO" id="GO:0016567">
    <property type="term" value="P:protein ubiquitination"/>
    <property type="evidence" value="ECO:0007669"/>
    <property type="project" value="UniProtKB-UniPathway"/>
</dbReference>
<dbReference type="PROSITE" id="PS50225">
    <property type="entry name" value="SOCS"/>
    <property type="match status" value="1"/>
</dbReference>
<dbReference type="PANTHER" id="PTHR24136">
    <property type="entry name" value="SOWAH (DROSOPHILA) HOMOLOG"/>
    <property type="match status" value="1"/>
</dbReference>
<protein>
    <recommendedName>
        <fullName evidence="7">SOCS box domain-containing protein</fullName>
    </recommendedName>
</protein>
<feature type="repeat" description="ANK" evidence="6">
    <location>
        <begin position="213"/>
        <end position="245"/>
    </location>
</feature>
<dbReference type="SMART" id="SM00969">
    <property type="entry name" value="SOCS_box"/>
    <property type="match status" value="1"/>
</dbReference>
<evidence type="ECO:0000256" key="2">
    <source>
        <dbReference type="ARBA" id="ARBA00005949"/>
    </source>
</evidence>
<dbReference type="FunFam" id="1.25.40.20:FF:000016">
    <property type="entry name" value="Ankyrin repeat and SOCS box containing 5"/>
    <property type="match status" value="1"/>
</dbReference>
<dbReference type="InterPro" id="IPR051573">
    <property type="entry name" value="Ankyrin-SOCS_box_domain"/>
</dbReference>
<comment type="pathway">
    <text evidence="1">Protein modification; protein ubiquitination.</text>
</comment>
<dbReference type="SMART" id="SM00248">
    <property type="entry name" value="ANK"/>
    <property type="match status" value="6"/>
</dbReference>
<reference evidence="8" key="2">
    <citation type="submission" date="2025-08" db="UniProtKB">
        <authorList>
            <consortium name="Ensembl"/>
        </authorList>
    </citation>
    <scope>IDENTIFICATION</scope>
</reference>
<evidence type="ECO:0000256" key="4">
    <source>
        <dbReference type="ARBA" id="ARBA00022786"/>
    </source>
</evidence>
<keyword evidence="5 6" id="KW-0040">ANK repeat</keyword>
<dbReference type="SUPFAM" id="SSF48403">
    <property type="entry name" value="Ankyrin repeat"/>
    <property type="match status" value="1"/>
</dbReference>
<feature type="domain" description="SOCS box" evidence="7">
    <location>
        <begin position="259"/>
        <end position="309"/>
    </location>
</feature>
<dbReference type="Pfam" id="PF07525">
    <property type="entry name" value="SOCS_box"/>
    <property type="match status" value="1"/>
</dbReference>
<reference evidence="8" key="3">
    <citation type="submission" date="2025-09" db="UniProtKB">
        <authorList>
            <consortium name="Ensembl"/>
        </authorList>
    </citation>
    <scope>IDENTIFICATION</scope>
</reference>
<dbReference type="Proteomes" id="UP000291020">
    <property type="component" value="Unassembled WGS sequence"/>
</dbReference>
<dbReference type="InterPro" id="IPR036036">
    <property type="entry name" value="SOCS_box-like_dom_sf"/>
</dbReference>
<dbReference type="PANTHER" id="PTHR24136:SF17">
    <property type="entry name" value="ANKYRIN REPEAT AND SOCS BOX PROTEIN 9"/>
    <property type="match status" value="1"/>
</dbReference>
<dbReference type="Gene3D" id="1.10.750.20">
    <property type="entry name" value="SOCS box"/>
    <property type="match status" value="1"/>
</dbReference>
<dbReference type="AlphaFoldDB" id="A0A452I3I5"/>
<evidence type="ECO:0000256" key="6">
    <source>
        <dbReference type="PROSITE-ProRule" id="PRU00023"/>
    </source>
</evidence>
<accession>A0A452I3I5</accession>
<reference evidence="9" key="1">
    <citation type="journal article" date="2017" name="PLoS ONE">
        <title>The Agassiz's desert tortoise genome provides a resource for the conservation of a threatened species.</title>
        <authorList>
            <person name="Tollis M."/>
            <person name="DeNardo D.F."/>
            <person name="Cornelius J.A."/>
            <person name="Dolby G.A."/>
            <person name="Edwards T."/>
            <person name="Henen B.T."/>
            <person name="Karl A.E."/>
            <person name="Murphy R.W."/>
            <person name="Kusumi K."/>
        </authorList>
    </citation>
    <scope>NUCLEOTIDE SEQUENCE [LARGE SCALE GENOMIC DNA]</scope>
</reference>
<dbReference type="UniPathway" id="UPA00143"/>
<evidence type="ECO:0000256" key="3">
    <source>
        <dbReference type="ARBA" id="ARBA00022737"/>
    </source>
</evidence>
<evidence type="ECO:0000256" key="1">
    <source>
        <dbReference type="ARBA" id="ARBA00004906"/>
    </source>
</evidence>
<dbReference type="Ensembl" id="ENSGAGT00000025182.1">
    <property type="protein sequence ID" value="ENSGAGP00000022090.1"/>
    <property type="gene ID" value="ENSGAGG00000016223.1"/>
</dbReference>
<dbReference type="SUPFAM" id="SSF158235">
    <property type="entry name" value="SOCS box-like"/>
    <property type="match status" value="1"/>
</dbReference>
<dbReference type="STRING" id="38772.ENSGAGP00000022090"/>
<dbReference type="PROSITE" id="PS50088">
    <property type="entry name" value="ANK_REPEAT"/>
    <property type="match status" value="2"/>
</dbReference>
<evidence type="ECO:0000256" key="5">
    <source>
        <dbReference type="ARBA" id="ARBA00023043"/>
    </source>
</evidence>
<keyword evidence="4" id="KW-0833">Ubl conjugation pathway</keyword>
<proteinExistence type="inferred from homology"/>
<evidence type="ECO:0000313" key="8">
    <source>
        <dbReference type="Ensembl" id="ENSGAGP00000022090.1"/>
    </source>
</evidence>
<comment type="similarity">
    <text evidence="2">Belongs to the ankyrin SOCS box (ASB) family.</text>
</comment>
<dbReference type="InterPro" id="IPR001496">
    <property type="entry name" value="SOCS_box"/>
</dbReference>
<dbReference type="InterPro" id="IPR002110">
    <property type="entry name" value="Ankyrin_rpt"/>
</dbReference>
<keyword evidence="9" id="KW-1185">Reference proteome</keyword>
<sequence length="309" mass="33905">MYQNTGERNKWKSEISCQINRALLIYTGEGTRGELSGPQNEAPSETPYFYYLTFLYPFKGHIECVESLTSNGVNIDLNIKHLGTPLYVACENEQVACAKRLLESGKKKKVNGVTIDWHTPLFNACVSGNVACLNLLLQHGASPHAPCDLASPIHEAAKKGHIECVESLTSNGVNIDLNIKHLGTPLYVACENEQVACAKRLLESGASANGGKDLDSPLHVAARNSNADLVHLLIDFGADVRAKNAEGKRPVELVPPSSTLTQIFVQKEGPLSLMQLCRLCIRKCFGHKQHHKITGLLLPDELKHFLLHI</sequence>
<evidence type="ECO:0000259" key="7">
    <source>
        <dbReference type="PROSITE" id="PS50225"/>
    </source>
</evidence>